<gene>
    <name evidence="3" type="ORF">BAA01_09455</name>
</gene>
<feature type="domain" description="Siphovirus-type tail component C-terminal" evidence="2">
    <location>
        <begin position="178"/>
        <end position="282"/>
    </location>
</feature>
<accession>A0A1Y3PEV5</accession>
<evidence type="ECO:0000313" key="3">
    <source>
        <dbReference type="EMBL" id="OUM85684.1"/>
    </source>
</evidence>
<comment type="caution">
    <text evidence="3">The sequence shown here is derived from an EMBL/GenBank/DDBJ whole genome shotgun (WGS) entry which is preliminary data.</text>
</comment>
<proteinExistence type="predicted"/>
<protein>
    <submittedName>
        <fullName evidence="3">Phage tail protein</fullName>
    </submittedName>
</protein>
<evidence type="ECO:0000313" key="4">
    <source>
        <dbReference type="Proteomes" id="UP000196475"/>
    </source>
</evidence>
<reference evidence="4" key="1">
    <citation type="submission" date="2016-06" db="EMBL/GenBank/DDBJ databases">
        <authorList>
            <person name="Nascimento L."/>
            <person name="Pereira R.V."/>
            <person name="Martins L.F."/>
            <person name="Quaggio R.B."/>
            <person name="Silva A.M."/>
            <person name="Setubal J.C."/>
        </authorList>
    </citation>
    <scope>NUCLEOTIDE SEQUENCE [LARGE SCALE GENOMIC DNA]</scope>
</reference>
<feature type="domain" description="Siphovirus-type tail component RIFT-related" evidence="1">
    <location>
        <begin position="10"/>
        <end position="133"/>
    </location>
</feature>
<dbReference type="InterPro" id="IPR054738">
    <property type="entry name" value="Siphovirus-type_tail_C"/>
</dbReference>
<dbReference type="InterPro" id="IPR008841">
    <property type="entry name" value="Siphovirus-type_tail_N"/>
</dbReference>
<dbReference type="Gene3D" id="2.60.120.860">
    <property type="match status" value="1"/>
</dbReference>
<organism evidence="3 4">
    <name type="scientific">Bacillus thermozeamaize</name>
    <dbReference type="NCBI Taxonomy" id="230954"/>
    <lineage>
        <taxon>Bacteria</taxon>
        <taxon>Bacillati</taxon>
        <taxon>Bacillota</taxon>
        <taxon>Bacilli</taxon>
        <taxon>Bacillales</taxon>
        <taxon>Bacillaceae</taxon>
        <taxon>Bacillus</taxon>
    </lineage>
</organism>
<evidence type="ECO:0000259" key="1">
    <source>
        <dbReference type="Pfam" id="PF05709"/>
    </source>
</evidence>
<name>A0A1Y3PEV5_9BACI</name>
<dbReference type="Proteomes" id="UP000196475">
    <property type="component" value="Unassembled WGS sequence"/>
</dbReference>
<dbReference type="Pfam" id="PF05709">
    <property type="entry name" value="Sipho_tail"/>
    <property type="match status" value="1"/>
</dbReference>
<evidence type="ECO:0000259" key="2">
    <source>
        <dbReference type="Pfam" id="PF22768"/>
    </source>
</evidence>
<dbReference type="Pfam" id="PF22768">
    <property type="entry name" value="SPP1_Dit"/>
    <property type="match status" value="1"/>
</dbReference>
<sequence>MRRLTYTNARGESIVLGDSPPFVVTKLEGTGGVDTDIKTQKSPYQDGATYLDTYLEMRQLTLEGCILARSRQQLFDLRRELARVFNPKFGPGKLLYEYDGGQKEIQAVVDGSPVFPERRGGIMAQNFLITLLCPDPFWLDTYYVSKQMSYLMGGIQFPLQLPTIFAQRTHYRSVINSGDVSTPVTIEFYGPAVNPVVTNETTGEFIKVRQTLEDGDVLHIDTAFGRKRVEIEKADGTRYNAFHFIDLSSTFFQLEPGDNVLSYSSDDDSTTARVIVKYRNRYVGV</sequence>
<dbReference type="AlphaFoldDB" id="A0A1Y3PEV5"/>
<dbReference type="Gene3D" id="2.40.30.200">
    <property type="match status" value="1"/>
</dbReference>
<dbReference type="EMBL" id="LZRT01000098">
    <property type="protein sequence ID" value="OUM85684.1"/>
    <property type="molecule type" value="Genomic_DNA"/>
</dbReference>